<comment type="caution">
    <text evidence="4">The sequence shown here is derived from an EMBL/GenBank/DDBJ whole genome shotgun (WGS) entry which is preliminary data.</text>
</comment>
<dbReference type="Gene3D" id="3.90.245.10">
    <property type="entry name" value="Ribonucleoside hydrolase-like"/>
    <property type="match status" value="1"/>
</dbReference>
<evidence type="ECO:0000313" key="4">
    <source>
        <dbReference type="EMBL" id="KAB8129897.1"/>
    </source>
</evidence>
<keyword evidence="5" id="KW-1185">Reference proteome</keyword>
<dbReference type="RefSeq" id="WP_153405149.1">
    <property type="nucleotide sequence ID" value="NZ_ML762435.1"/>
</dbReference>
<dbReference type="InterPro" id="IPR023186">
    <property type="entry name" value="IUNH"/>
</dbReference>
<organism evidence="4 5">
    <name type="scientific">Gracilibacillus oryzae</name>
    <dbReference type="NCBI Taxonomy" id="1672701"/>
    <lineage>
        <taxon>Bacteria</taxon>
        <taxon>Bacillati</taxon>
        <taxon>Bacillota</taxon>
        <taxon>Bacilli</taxon>
        <taxon>Bacillales</taxon>
        <taxon>Bacillaceae</taxon>
        <taxon>Gracilibacillus</taxon>
    </lineage>
</organism>
<evidence type="ECO:0000256" key="1">
    <source>
        <dbReference type="ARBA" id="ARBA00022801"/>
    </source>
</evidence>
<dbReference type="OrthoDB" id="9797882at2"/>
<protein>
    <submittedName>
        <fullName evidence="4">Nucleoside hydrolase</fullName>
    </submittedName>
</protein>
<gene>
    <name evidence="4" type="ORF">F9U64_14755</name>
</gene>
<dbReference type="InterPro" id="IPR015910">
    <property type="entry name" value="I/U_nuclsd_hydro_CS"/>
</dbReference>
<dbReference type="InterPro" id="IPR001910">
    <property type="entry name" value="Inosine/uridine_hydrolase_dom"/>
</dbReference>
<dbReference type="InterPro" id="IPR036452">
    <property type="entry name" value="Ribo_hydro-like"/>
</dbReference>
<dbReference type="GO" id="GO:0045437">
    <property type="term" value="F:uridine nucleosidase activity"/>
    <property type="evidence" value="ECO:0007669"/>
    <property type="project" value="UniProtKB-ARBA"/>
</dbReference>
<dbReference type="PANTHER" id="PTHR12304:SF4">
    <property type="entry name" value="URIDINE NUCLEOSIDASE"/>
    <property type="match status" value="1"/>
</dbReference>
<sequence length="309" mass="33572">MKIILDCDPGHDDAVAIILAASAISPLTIEAITTVAGNVEVEKNTLNALKVCDIIGLDVPVAQGAVRPLVKQPEIAEEIHGESGLDGPNLPATPERKAINQHAVDLIIDKLLTANEKLTLVLTGPLTNIALALIKEPKIKDNIEEIVLMGGGSYGNWTPAAEFNIYVDAEAAKVVFESGVPVRMFGLDITHQVLATDKTVTELKEMDHPVADFIAELFIFFIKAYKDHFDFNGGPVHDACTVAHLMDPAIFSFEHLHIDIETKGEHTYGMTVIDRDRVTGKEPNVCVATGLDENRFWSLFKNAIASYGN</sequence>
<feature type="domain" description="Inosine/uridine-preferring nucleoside hydrolase" evidence="3">
    <location>
        <begin position="3"/>
        <end position="297"/>
    </location>
</feature>
<dbReference type="SUPFAM" id="SSF53590">
    <property type="entry name" value="Nucleoside hydrolase"/>
    <property type="match status" value="1"/>
</dbReference>
<proteinExistence type="predicted"/>
<name>A0A7C8KP00_9BACI</name>
<reference evidence="4 5" key="1">
    <citation type="submission" date="2019-10" db="EMBL/GenBank/DDBJ databases">
        <title>Gracilibacillus sp. nov. isolated from rice seeds.</title>
        <authorList>
            <person name="He S."/>
        </authorList>
    </citation>
    <scope>NUCLEOTIDE SEQUENCE [LARGE SCALE GENOMIC DNA]</scope>
    <source>
        <strain evidence="4 5">TD8</strain>
    </source>
</reference>
<dbReference type="EMBL" id="WEID01000073">
    <property type="protein sequence ID" value="KAB8129897.1"/>
    <property type="molecule type" value="Genomic_DNA"/>
</dbReference>
<evidence type="ECO:0000313" key="5">
    <source>
        <dbReference type="Proteomes" id="UP000480246"/>
    </source>
</evidence>
<dbReference type="GO" id="GO:0006152">
    <property type="term" value="P:purine nucleoside catabolic process"/>
    <property type="evidence" value="ECO:0007669"/>
    <property type="project" value="TreeGrafter"/>
</dbReference>
<keyword evidence="1 4" id="KW-0378">Hydrolase</keyword>
<evidence type="ECO:0000259" key="3">
    <source>
        <dbReference type="Pfam" id="PF01156"/>
    </source>
</evidence>
<dbReference type="GO" id="GO:0005829">
    <property type="term" value="C:cytosol"/>
    <property type="evidence" value="ECO:0007669"/>
    <property type="project" value="TreeGrafter"/>
</dbReference>
<dbReference type="Pfam" id="PF01156">
    <property type="entry name" value="IU_nuc_hydro"/>
    <property type="match status" value="1"/>
</dbReference>
<accession>A0A7C8KP00</accession>
<dbReference type="Proteomes" id="UP000480246">
    <property type="component" value="Unassembled WGS sequence"/>
</dbReference>
<dbReference type="AlphaFoldDB" id="A0A7C8KP00"/>
<dbReference type="GO" id="GO:0008477">
    <property type="term" value="F:purine nucleosidase activity"/>
    <property type="evidence" value="ECO:0007669"/>
    <property type="project" value="TreeGrafter"/>
</dbReference>
<dbReference type="PROSITE" id="PS01247">
    <property type="entry name" value="IUNH"/>
    <property type="match status" value="1"/>
</dbReference>
<evidence type="ECO:0000256" key="2">
    <source>
        <dbReference type="ARBA" id="ARBA00023295"/>
    </source>
</evidence>
<dbReference type="CDD" id="cd02651">
    <property type="entry name" value="nuc_hydro_IU_UC_XIUA"/>
    <property type="match status" value="1"/>
</dbReference>
<keyword evidence="2" id="KW-0326">Glycosidase</keyword>
<dbReference type="PANTHER" id="PTHR12304">
    <property type="entry name" value="INOSINE-URIDINE PREFERRING NUCLEOSIDE HYDROLASE"/>
    <property type="match status" value="1"/>
</dbReference>